<organism evidence="1 2">
    <name type="scientific">Dactylonectria estremocensis</name>
    <dbReference type="NCBI Taxonomy" id="1079267"/>
    <lineage>
        <taxon>Eukaryota</taxon>
        <taxon>Fungi</taxon>
        <taxon>Dikarya</taxon>
        <taxon>Ascomycota</taxon>
        <taxon>Pezizomycotina</taxon>
        <taxon>Sordariomycetes</taxon>
        <taxon>Hypocreomycetidae</taxon>
        <taxon>Hypocreales</taxon>
        <taxon>Nectriaceae</taxon>
        <taxon>Dactylonectria</taxon>
    </lineage>
</organism>
<protein>
    <submittedName>
        <fullName evidence="1">Uncharacterized protein</fullName>
    </submittedName>
</protein>
<dbReference type="EMBL" id="JAGMUU010000031">
    <property type="protein sequence ID" value="KAH7118526.1"/>
    <property type="molecule type" value="Genomic_DNA"/>
</dbReference>
<sequence length="293" mass="33063">MTDQFFAQAPCTFKSYDVTQEQLRELEACLNGEISAKDAAMRLTTHPSTSSTPLQMQQRLGGLWTLLNDTAVAIPSAQSKVISILETIRILPKEEEPKGEGEEFTCLDDGYFWRELTNWANDWADNYNHYEAQFKIEEHSEEEHAVRKQAWVNANAYTARLASTGDESSSSYGAALDRASYTIVNALEIDSYSKEPGDFEAAAQLFIYSAPELYRRSRDKYTLEGNYGLWGTESCTPTVNGLWHGCRGGSLKRWNFWTERWAALASEQNFSALGRTAAQQALESMKKTEIQLD</sequence>
<dbReference type="Pfam" id="PF12311">
    <property type="entry name" value="DUF3632"/>
    <property type="match status" value="1"/>
</dbReference>
<dbReference type="Proteomes" id="UP000717696">
    <property type="component" value="Unassembled WGS sequence"/>
</dbReference>
<evidence type="ECO:0000313" key="2">
    <source>
        <dbReference type="Proteomes" id="UP000717696"/>
    </source>
</evidence>
<dbReference type="InterPro" id="IPR053204">
    <property type="entry name" value="Oxopyrrolidines_Biosynth-assoc"/>
</dbReference>
<dbReference type="PANTHER" id="PTHR38797">
    <property type="entry name" value="NUCLEAR PORE COMPLEX PROTEIN NUP85-RELATED"/>
    <property type="match status" value="1"/>
</dbReference>
<dbReference type="PANTHER" id="PTHR38797:SF4">
    <property type="entry name" value="NUCLEAR PORE COMPLEX PROTEIN NUP85"/>
    <property type="match status" value="1"/>
</dbReference>
<accession>A0A9P9DH27</accession>
<evidence type="ECO:0000313" key="1">
    <source>
        <dbReference type="EMBL" id="KAH7118526.1"/>
    </source>
</evidence>
<dbReference type="AlphaFoldDB" id="A0A9P9DH27"/>
<dbReference type="OrthoDB" id="3350591at2759"/>
<keyword evidence="2" id="KW-1185">Reference proteome</keyword>
<dbReference type="InterPro" id="IPR022085">
    <property type="entry name" value="OpdG"/>
</dbReference>
<name>A0A9P9DH27_9HYPO</name>
<comment type="caution">
    <text evidence="1">The sequence shown here is derived from an EMBL/GenBank/DDBJ whole genome shotgun (WGS) entry which is preliminary data.</text>
</comment>
<gene>
    <name evidence="1" type="ORF">B0J13DRAFT_680892</name>
</gene>
<proteinExistence type="predicted"/>
<reference evidence="1" key="1">
    <citation type="journal article" date="2021" name="Nat. Commun.">
        <title>Genetic determinants of endophytism in the Arabidopsis root mycobiome.</title>
        <authorList>
            <person name="Mesny F."/>
            <person name="Miyauchi S."/>
            <person name="Thiergart T."/>
            <person name="Pickel B."/>
            <person name="Atanasova L."/>
            <person name="Karlsson M."/>
            <person name="Huettel B."/>
            <person name="Barry K.W."/>
            <person name="Haridas S."/>
            <person name="Chen C."/>
            <person name="Bauer D."/>
            <person name="Andreopoulos W."/>
            <person name="Pangilinan J."/>
            <person name="LaButti K."/>
            <person name="Riley R."/>
            <person name="Lipzen A."/>
            <person name="Clum A."/>
            <person name="Drula E."/>
            <person name="Henrissat B."/>
            <person name="Kohler A."/>
            <person name="Grigoriev I.V."/>
            <person name="Martin F.M."/>
            <person name="Hacquard S."/>
        </authorList>
    </citation>
    <scope>NUCLEOTIDE SEQUENCE</scope>
    <source>
        <strain evidence="1">MPI-CAGE-AT-0021</strain>
    </source>
</reference>